<evidence type="ECO:0000256" key="4">
    <source>
        <dbReference type="SAM" id="MobiDB-lite"/>
    </source>
</evidence>
<sequence length="236" mass="26472">MVKIALQLKATLDNVTNFHIESLDDFIWYLKLDCSKCHTQSEKYHDISLKESSSIAGSRGEANFIMKCKFCSQEGNINIEPVKPAADYTSEDSDDHAFKTIVIFDCRGIEPIDWQPGEGWACQGAESNTKFSAIDLSENKEWMDYDEKAKQAVAINEIEFKFVKKPMSMSSDSQSTPSNTTSTYESSLDQLRSLLPNSDAKGMSDYDVVRSATDYIQTLMKDTGVADSNTTESKTW</sequence>
<name>A0A815GEI9_ADIRI</name>
<dbReference type="Pfam" id="PF05907">
    <property type="entry name" value="CXXC_Zn-b_euk"/>
    <property type="match status" value="1"/>
</dbReference>
<dbReference type="InterPro" id="IPR036638">
    <property type="entry name" value="HLH_DNA-bd_sf"/>
</dbReference>
<evidence type="ECO:0008006" key="7">
    <source>
        <dbReference type="Google" id="ProtNLM"/>
    </source>
</evidence>
<evidence type="ECO:0000313" key="5">
    <source>
        <dbReference type="EMBL" id="CAF1338484.1"/>
    </source>
</evidence>
<comment type="similarity">
    <text evidence="1">Belongs to the UPF0587 family.</text>
</comment>
<dbReference type="SUPFAM" id="SSF47459">
    <property type="entry name" value="HLH, helix-loop-helix DNA-binding domain"/>
    <property type="match status" value="1"/>
</dbReference>
<dbReference type="Proteomes" id="UP000663828">
    <property type="component" value="Unassembled WGS sequence"/>
</dbReference>
<feature type="compositionally biased region" description="Low complexity" evidence="4">
    <location>
        <begin position="168"/>
        <end position="183"/>
    </location>
</feature>
<reference evidence="5" key="1">
    <citation type="submission" date="2021-02" db="EMBL/GenBank/DDBJ databases">
        <authorList>
            <person name="Nowell W R."/>
        </authorList>
    </citation>
    <scope>NUCLEOTIDE SEQUENCE</scope>
</reference>
<dbReference type="InterPro" id="IPR008584">
    <property type="entry name" value="CXXC_Zn-binding_euk"/>
</dbReference>
<dbReference type="GO" id="GO:0046983">
    <property type="term" value="F:protein dimerization activity"/>
    <property type="evidence" value="ECO:0007669"/>
    <property type="project" value="InterPro"/>
</dbReference>
<keyword evidence="2" id="KW-0479">Metal-binding</keyword>
<dbReference type="PANTHER" id="PTHR12857:SF0">
    <property type="entry name" value="CXXC MOTIF CONTAINING ZINC BINDING PROTEIN"/>
    <property type="match status" value="1"/>
</dbReference>
<gene>
    <name evidence="5" type="ORF">XAT740_LOCUS30822</name>
</gene>
<evidence type="ECO:0000256" key="3">
    <source>
        <dbReference type="ARBA" id="ARBA00022833"/>
    </source>
</evidence>
<evidence type="ECO:0000256" key="2">
    <source>
        <dbReference type="ARBA" id="ARBA00022723"/>
    </source>
</evidence>
<feature type="region of interest" description="Disordered" evidence="4">
    <location>
        <begin position="166"/>
        <end position="187"/>
    </location>
</feature>
<comment type="caution">
    <text evidence="5">The sequence shown here is derived from an EMBL/GenBank/DDBJ whole genome shotgun (WGS) entry which is preliminary data.</text>
</comment>
<dbReference type="GO" id="GO:0008270">
    <property type="term" value="F:zinc ion binding"/>
    <property type="evidence" value="ECO:0007669"/>
    <property type="project" value="TreeGrafter"/>
</dbReference>
<protein>
    <recommendedName>
        <fullName evidence="7">DUF866-domain-containing protein</fullName>
    </recommendedName>
</protein>
<evidence type="ECO:0000256" key="1">
    <source>
        <dbReference type="ARBA" id="ARBA00007818"/>
    </source>
</evidence>
<keyword evidence="6" id="KW-1185">Reference proteome</keyword>
<keyword evidence="3" id="KW-0862">Zinc</keyword>
<dbReference type="SUPFAM" id="SSF141678">
    <property type="entry name" value="MAL13P1.257-like"/>
    <property type="match status" value="1"/>
</dbReference>
<dbReference type="AlphaFoldDB" id="A0A815GEI9"/>
<evidence type="ECO:0000313" key="6">
    <source>
        <dbReference type="Proteomes" id="UP000663828"/>
    </source>
</evidence>
<accession>A0A815GEI9</accession>
<dbReference type="PANTHER" id="PTHR12857">
    <property type="entry name" value="CXXC MOTIF CONTAINING ZINC BINDING PROTEIN"/>
    <property type="match status" value="1"/>
</dbReference>
<proteinExistence type="inferred from homology"/>
<dbReference type="EMBL" id="CAJNOR010002768">
    <property type="protein sequence ID" value="CAF1338484.1"/>
    <property type="molecule type" value="Genomic_DNA"/>
</dbReference>
<organism evidence="5 6">
    <name type="scientific">Adineta ricciae</name>
    <name type="common">Rotifer</name>
    <dbReference type="NCBI Taxonomy" id="249248"/>
    <lineage>
        <taxon>Eukaryota</taxon>
        <taxon>Metazoa</taxon>
        <taxon>Spiralia</taxon>
        <taxon>Gnathifera</taxon>
        <taxon>Rotifera</taxon>
        <taxon>Eurotatoria</taxon>
        <taxon>Bdelloidea</taxon>
        <taxon>Adinetida</taxon>
        <taxon>Adinetidae</taxon>
        <taxon>Adineta</taxon>
    </lineage>
</organism>